<gene>
    <name evidence="2" type="ORF">L4923_01395</name>
</gene>
<protein>
    <submittedName>
        <fullName evidence="2">Uncharacterized protein</fullName>
    </submittedName>
</protein>
<dbReference type="RefSeq" id="WP_239361512.1">
    <property type="nucleotide sequence ID" value="NZ_JAKREW010000001.1"/>
</dbReference>
<dbReference type="EMBL" id="JAKREW010000001">
    <property type="protein sequence ID" value="MCG7503668.1"/>
    <property type="molecule type" value="Genomic_DNA"/>
</dbReference>
<sequence length="134" mass="14005">MKRPTNRRAVLMAAGAAAVAAATAGASAQSTHIRGTVAFKGNEAIPEGHLDIYLEDPGIKDKAQRRGAETRIKSSGGSKRLEFSLPLTASAAAASPTLRIVARLERADGWLVARGSAKVEVGSPVHVTLKTVMY</sequence>
<dbReference type="Proteomes" id="UP001201701">
    <property type="component" value="Unassembled WGS sequence"/>
</dbReference>
<reference evidence="2 3" key="1">
    <citation type="submission" date="2022-02" db="EMBL/GenBank/DDBJ databases">
        <title>Draft genome sequence of Mezorhizobium retamae strain IRAMC:0171 isolated from Retama raetam nodules.</title>
        <authorList>
            <person name="Bengaied R."/>
            <person name="Sbissi I."/>
            <person name="Huber K."/>
            <person name="Ghodbane F."/>
            <person name="Nouioui I."/>
            <person name="Tarhouni M."/>
            <person name="Gtari M."/>
        </authorList>
    </citation>
    <scope>NUCLEOTIDE SEQUENCE [LARGE SCALE GENOMIC DNA]</scope>
    <source>
        <strain evidence="2 3">IRAMC:0171</strain>
    </source>
</reference>
<evidence type="ECO:0000313" key="3">
    <source>
        <dbReference type="Proteomes" id="UP001201701"/>
    </source>
</evidence>
<feature type="signal peptide" evidence="1">
    <location>
        <begin position="1"/>
        <end position="28"/>
    </location>
</feature>
<name>A0ABS9Q9P0_9HYPH</name>
<evidence type="ECO:0000313" key="2">
    <source>
        <dbReference type="EMBL" id="MCG7503668.1"/>
    </source>
</evidence>
<organism evidence="2 3">
    <name type="scientific">Mesorhizobium retamae</name>
    <dbReference type="NCBI Taxonomy" id="2912854"/>
    <lineage>
        <taxon>Bacteria</taxon>
        <taxon>Pseudomonadati</taxon>
        <taxon>Pseudomonadota</taxon>
        <taxon>Alphaproteobacteria</taxon>
        <taxon>Hyphomicrobiales</taxon>
        <taxon>Phyllobacteriaceae</taxon>
        <taxon>Mesorhizobium</taxon>
    </lineage>
</organism>
<dbReference type="PROSITE" id="PS51318">
    <property type="entry name" value="TAT"/>
    <property type="match status" value="1"/>
</dbReference>
<keyword evidence="1" id="KW-0732">Signal</keyword>
<evidence type="ECO:0000256" key="1">
    <source>
        <dbReference type="SAM" id="SignalP"/>
    </source>
</evidence>
<dbReference type="InterPro" id="IPR006311">
    <property type="entry name" value="TAT_signal"/>
</dbReference>
<feature type="chain" id="PRO_5047449878" evidence="1">
    <location>
        <begin position="29"/>
        <end position="134"/>
    </location>
</feature>
<comment type="caution">
    <text evidence="2">The sequence shown here is derived from an EMBL/GenBank/DDBJ whole genome shotgun (WGS) entry which is preliminary data.</text>
</comment>
<accession>A0ABS9Q9P0</accession>
<proteinExistence type="predicted"/>
<keyword evidence="3" id="KW-1185">Reference proteome</keyword>